<protein>
    <submittedName>
        <fullName evidence="1">Uncharacterized protein</fullName>
    </submittedName>
</protein>
<comment type="caution">
    <text evidence="1">The sequence shown here is derived from an EMBL/GenBank/DDBJ whole genome shotgun (WGS) entry which is preliminary data.</text>
</comment>
<dbReference type="Proteomes" id="UP000247480">
    <property type="component" value="Unassembled WGS sequence"/>
</dbReference>
<accession>A0A2V0R601</accession>
<reference evidence="2 4" key="2">
    <citation type="submission" date="2018-04" db="EMBL/GenBank/DDBJ databases">
        <title>Draft genome sequence of Pseudomonas syringae pv. actinidiae biovar 3 strains isolated from kiwifruit in Kagawa prefecture.</title>
        <authorList>
            <person name="Tabuchi M."/>
            <person name="Saito M."/>
            <person name="Fujiwara S."/>
            <person name="Sasa N."/>
            <person name="Akimitsu K."/>
            <person name="Gomi K."/>
            <person name="Konishi-Sugita S."/>
            <person name="Hamano K."/>
            <person name="Kataoka I."/>
        </authorList>
    </citation>
    <scope>NUCLEOTIDE SEQUENCE [LARGE SCALE GENOMIC DNA]</scope>
    <source>
        <strain evidence="2 4">MAFF212211</strain>
    </source>
</reference>
<dbReference type="EMBL" id="BGJZ01000180">
    <property type="protein sequence ID" value="GBH10315.1"/>
    <property type="molecule type" value="Genomic_DNA"/>
</dbReference>
<evidence type="ECO:0000313" key="4">
    <source>
        <dbReference type="Proteomes" id="UP000248291"/>
    </source>
</evidence>
<dbReference type="Proteomes" id="UP000248291">
    <property type="component" value="Unassembled WGS sequence"/>
</dbReference>
<evidence type="ECO:0000313" key="3">
    <source>
        <dbReference type="Proteomes" id="UP000247480"/>
    </source>
</evidence>
<reference evidence="1 3" key="1">
    <citation type="submission" date="2018-04" db="EMBL/GenBank/DDBJ databases">
        <title>Draft genome sequence of Pseudomonas syringae pv. actinidiae biovar 1 strains isolated from kiwifruit in Kagawa prefecture.</title>
        <authorList>
            <person name="Tabuchi M."/>
            <person name="Saito M."/>
            <person name="Fujiwara S."/>
            <person name="Sasa N."/>
            <person name="Akimitsu K."/>
            <person name="Gomi K."/>
            <person name="Konishi-Sugita S."/>
            <person name="Hamano K."/>
            <person name="Kataoka I."/>
        </authorList>
    </citation>
    <scope>NUCLEOTIDE SEQUENCE [LARGE SCALE GENOMIC DNA]</scope>
    <source>
        <strain evidence="1 3">MAFF212206</strain>
    </source>
</reference>
<proteinExistence type="predicted"/>
<name>A0A2V0R601_PSESF</name>
<dbReference type="EMBL" id="BGKA01000123">
    <property type="protein sequence ID" value="GBH17885.1"/>
    <property type="molecule type" value="Genomic_DNA"/>
</dbReference>
<gene>
    <name evidence="1" type="ORF">KPSA1_03730</name>
    <name evidence="2" type="ORF">KPSA3_03861</name>
</gene>
<evidence type="ECO:0000313" key="2">
    <source>
        <dbReference type="EMBL" id="GBH17885.1"/>
    </source>
</evidence>
<dbReference type="AlphaFoldDB" id="A0A2V0R601"/>
<sequence>MLTVPCFMTGSLYKKNMRSDGTGCLSNQSIHKQQKPIK</sequence>
<evidence type="ECO:0000313" key="1">
    <source>
        <dbReference type="EMBL" id="GBH10315.1"/>
    </source>
</evidence>
<organism evidence="1 3">
    <name type="scientific">Pseudomonas syringae pv. actinidiae</name>
    <dbReference type="NCBI Taxonomy" id="103796"/>
    <lineage>
        <taxon>Bacteria</taxon>
        <taxon>Pseudomonadati</taxon>
        <taxon>Pseudomonadota</taxon>
        <taxon>Gammaproteobacteria</taxon>
        <taxon>Pseudomonadales</taxon>
        <taxon>Pseudomonadaceae</taxon>
        <taxon>Pseudomonas</taxon>
        <taxon>Pseudomonas syringae</taxon>
    </lineage>
</organism>